<dbReference type="Gene3D" id="4.10.240.10">
    <property type="entry name" value="Zn(2)-C6 fungal-type DNA-binding domain"/>
    <property type="match status" value="1"/>
</dbReference>
<evidence type="ECO:0000259" key="6">
    <source>
        <dbReference type="PROSITE" id="PS50048"/>
    </source>
</evidence>
<evidence type="ECO:0000313" key="7">
    <source>
        <dbReference type="EMBL" id="PSK58623.1"/>
    </source>
</evidence>
<evidence type="ECO:0000256" key="3">
    <source>
        <dbReference type="ARBA" id="ARBA00023163"/>
    </source>
</evidence>
<dbReference type="EMBL" id="NHZQ01000016">
    <property type="protein sequence ID" value="PSK58623.1"/>
    <property type="molecule type" value="Genomic_DNA"/>
</dbReference>
<proteinExistence type="predicted"/>
<evidence type="ECO:0000256" key="1">
    <source>
        <dbReference type="ARBA" id="ARBA00023015"/>
    </source>
</evidence>
<evidence type="ECO:0000256" key="4">
    <source>
        <dbReference type="ARBA" id="ARBA00023242"/>
    </source>
</evidence>
<keyword evidence="2" id="KW-0238">DNA-binding</keyword>
<dbReference type="CDD" id="cd00067">
    <property type="entry name" value="GAL4"/>
    <property type="match status" value="1"/>
</dbReference>
<organism evidence="7 8">
    <name type="scientific">Elsinoe australis</name>
    <dbReference type="NCBI Taxonomy" id="40998"/>
    <lineage>
        <taxon>Eukaryota</taxon>
        <taxon>Fungi</taxon>
        <taxon>Dikarya</taxon>
        <taxon>Ascomycota</taxon>
        <taxon>Pezizomycotina</taxon>
        <taxon>Dothideomycetes</taxon>
        <taxon>Dothideomycetidae</taxon>
        <taxon>Myriangiales</taxon>
        <taxon>Elsinoaceae</taxon>
        <taxon>Elsinoe</taxon>
    </lineage>
</organism>
<feature type="region of interest" description="Disordered" evidence="5">
    <location>
        <begin position="93"/>
        <end position="125"/>
    </location>
</feature>
<dbReference type="GO" id="GO:0003677">
    <property type="term" value="F:DNA binding"/>
    <property type="evidence" value="ECO:0007669"/>
    <property type="project" value="UniProtKB-KW"/>
</dbReference>
<evidence type="ECO:0000313" key="8">
    <source>
        <dbReference type="Proteomes" id="UP000243723"/>
    </source>
</evidence>
<dbReference type="CDD" id="cd12148">
    <property type="entry name" value="fungal_TF_MHR"/>
    <property type="match status" value="1"/>
</dbReference>
<dbReference type="InterPro" id="IPR051127">
    <property type="entry name" value="Fungal_SecMet_Regulators"/>
</dbReference>
<reference evidence="7 8" key="1">
    <citation type="submission" date="2017-05" db="EMBL/GenBank/DDBJ databases">
        <title>Draft genome sequence of Elsinoe australis.</title>
        <authorList>
            <person name="Cheng Q."/>
        </authorList>
    </citation>
    <scope>NUCLEOTIDE SEQUENCE [LARGE SCALE GENOMIC DNA]</scope>
    <source>
        <strain evidence="7 8">NL1</strain>
    </source>
</reference>
<keyword evidence="1" id="KW-0805">Transcription regulation</keyword>
<feature type="compositionally biased region" description="Low complexity" evidence="5">
    <location>
        <begin position="93"/>
        <end position="105"/>
    </location>
</feature>
<evidence type="ECO:0000256" key="5">
    <source>
        <dbReference type="SAM" id="MobiDB-lite"/>
    </source>
</evidence>
<protein>
    <recommendedName>
        <fullName evidence="6">Zn(2)-C6 fungal-type domain-containing protein</fullName>
    </recommendedName>
</protein>
<dbReference type="PANTHER" id="PTHR47424">
    <property type="entry name" value="REGULATORY PROTEIN GAL4"/>
    <property type="match status" value="1"/>
</dbReference>
<dbReference type="Proteomes" id="UP000243723">
    <property type="component" value="Unassembled WGS sequence"/>
</dbReference>
<sequence>MPNNNVGDSTVDRSVTATKRRRVTLACTVCRLRKSKCDGDYPSCSSCKTQGIECSYDFNGEAGPASAREKRVDAIDERLSRVEKQIALHADLLGPLSSSSAGPGSTQRPAEGPQTGAEGLGFGEGLNNGLHNGTTVIAGVAADTVESTATDGMGTTFVDEKDFAFYGPSSNTSFMKIMLHALHNSRSTMSATSPAETIWTEENILSTSRALHQAQNHSDSQVGTYTGPLRGSALVLPSKPEMEDMLSAFFGNTGLVFPFIHETSFMSEYKKARASGFTHLRLSWLGLLNMIFAMTTSVNAPCNDGNANSSAGSGLGASEGGLLIPSNEMVRADINVDNLLDSFPGMNAFDFQDMADVDFALADFFHP</sequence>
<evidence type="ECO:0000256" key="2">
    <source>
        <dbReference type="ARBA" id="ARBA00023125"/>
    </source>
</evidence>
<dbReference type="Pfam" id="PF00172">
    <property type="entry name" value="Zn_clus"/>
    <property type="match status" value="1"/>
</dbReference>
<dbReference type="InterPro" id="IPR036864">
    <property type="entry name" value="Zn2-C6_fun-type_DNA-bd_sf"/>
</dbReference>
<dbReference type="AlphaFoldDB" id="A0A2P8ADS8"/>
<name>A0A2P8ADS8_9PEZI</name>
<gene>
    <name evidence="7" type="ORF">B9Z65_6638</name>
</gene>
<keyword evidence="4" id="KW-0539">Nucleus</keyword>
<dbReference type="STRING" id="40998.A0A2P8ADS8"/>
<accession>A0A2P8ADS8</accession>
<comment type="caution">
    <text evidence="7">The sequence shown here is derived from an EMBL/GenBank/DDBJ whole genome shotgun (WGS) entry which is preliminary data.</text>
</comment>
<keyword evidence="8" id="KW-1185">Reference proteome</keyword>
<dbReference type="GO" id="GO:0000981">
    <property type="term" value="F:DNA-binding transcription factor activity, RNA polymerase II-specific"/>
    <property type="evidence" value="ECO:0007669"/>
    <property type="project" value="InterPro"/>
</dbReference>
<dbReference type="PROSITE" id="PS50048">
    <property type="entry name" value="ZN2_CY6_FUNGAL_2"/>
    <property type="match status" value="1"/>
</dbReference>
<feature type="domain" description="Zn(2)-C6 fungal-type" evidence="6">
    <location>
        <begin position="26"/>
        <end position="56"/>
    </location>
</feature>
<dbReference type="SMART" id="SM00066">
    <property type="entry name" value="GAL4"/>
    <property type="match status" value="1"/>
</dbReference>
<dbReference type="GO" id="GO:0008270">
    <property type="term" value="F:zinc ion binding"/>
    <property type="evidence" value="ECO:0007669"/>
    <property type="project" value="InterPro"/>
</dbReference>
<dbReference type="PROSITE" id="PS00463">
    <property type="entry name" value="ZN2_CY6_FUNGAL_1"/>
    <property type="match status" value="1"/>
</dbReference>
<dbReference type="SUPFAM" id="SSF57701">
    <property type="entry name" value="Zn2/Cys6 DNA-binding domain"/>
    <property type="match status" value="1"/>
</dbReference>
<dbReference type="InterPro" id="IPR001138">
    <property type="entry name" value="Zn2Cys6_DnaBD"/>
</dbReference>
<dbReference type="OrthoDB" id="3933278at2759"/>
<dbReference type="PANTHER" id="PTHR47424:SF3">
    <property type="entry name" value="REGULATORY PROTEIN GAL4"/>
    <property type="match status" value="1"/>
</dbReference>
<keyword evidence="3" id="KW-0804">Transcription</keyword>